<dbReference type="EMBL" id="CAFBMF010000141">
    <property type="protein sequence ID" value="CAB4911868.1"/>
    <property type="molecule type" value="Genomic_DNA"/>
</dbReference>
<dbReference type="PROSITE" id="PS51782">
    <property type="entry name" value="LYSM"/>
    <property type="match status" value="2"/>
</dbReference>
<keyword evidence="5" id="KW-0378">Hydrolase</keyword>
<evidence type="ECO:0000256" key="6">
    <source>
        <dbReference type="ARBA" id="ARBA00022807"/>
    </source>
</evidence>
<dbReference type="EMBL" id="CAFBPS010000123">
    <property type="protein sequence ID" value="CAB5034738.1"/>
    <property type="molecule type" value="Genomic_DNA"/>
</dbReference>
<dbReference type="InterPro" id="IPR038765">
    <property type="entry name" value="Papain-like_cys_pep_sf"/>
</dbReference>
<evidence type="ECO:0000256" key="4">
    <source>
        <dbReference type="ARBA" id="ARBA00022737"/>
    </source>
</evidence>
<dbReference type="InterPro" id="IPR051794">
    <property type="entry name" value="PG_Endopeptidase_C40"/>
</dbReference>
<dbReference type="InterPro" id="IPR000064">
    <property type="entry name" value="NLP_P60_dom"/>
</dbReference>
<evidence type="ECO:0000313" key="11">
    <source>
        <dbReference type="EMBL" id="CAB4798751.1"/>
    </source>
</evidence>
<gene>
    <name evidence="9" type="ORF">UFOPK2658_01835</name>
    <name evidence="10" type="ORF">UFOPK2880_01905</name>
    <name evidence="11" type="ORF">UFOPK3004_00539</name>
    <name evidence="12" type="ORF">UFOPK3304_01110</name>
    <name evidence="13" type="ORF">UFOPK3494_01580</name>
    <name evidence="14" type="ORF">UFOPK4134_01378</name>
</gene>
<feature type="domain" description="NlpC/P60" evidence="8">
    <location>
        <begin position="175"/>
        <end position="298"/>
    </location>
</feature>
<dbReference type="CDD" id="cd00118">
    <property type="entry name" value="LysM"/>
    <property type="match status" value="2"/>
</dbReference>
<feature type="domain" description="LysM" evidence="7">
    <location>
        <begin position="46"/>
        <end position="90"/>
    </location>
</feature>
<evidence type="ECO:0000313" key="14">
    <source>
        <dbReference type="EMBL" id="CAB5034738.1"/>
    </source>
</evidence>
<evidence type="ECO:0000256" key="3">
    <source>
        <dbReference type="ARBA" id="ARBA00022729"/>
    </source>
</evidence>
<evidence type="ECO:0000256" key="1">
    <source>
        <dbReference type="ARBA" id="ARBA00007074"/>
    </source>
</evidence>
<reference evidence="10" key="1">
    <citation type="submission" date="2020-05" db="EMBL/GenBank/DDBJ databases">
        <authorList>
            <person name="Chiriac C."/>
            <person name="Salcher M."/>
            <person name="Ghai R."/>
            <person name="Kavagutti S V."/>
        </authorList>
    </citation>
    <scope>NUCLEOTIDE SEQUENCE</scope>
</reference>
<dbReference type="InterPro" id="IPR018392">
    <property type="entry name" value="LysM"/>
</dbReference>
<feature type="domain" description="LysM" evidence="7">
    <location>
        <begin position="115"/>
        <end position="159"/>
    </location>
</feature>
<evidence type="ECO:0000259" key="7">
    <source>
        <dbReference type="PROSITE" id="PS51782"/>
    </source>
</evidence>
<evidence type="ECO:0000256" key="2">
    <source>
        <dbReference type="ARBA" id="ARBA00022670"/>
    </source>
</evidence>
<protein>
    <submittedName>
        <fullName evidence="10">Unannotated protein</fullName>
    </submittedName>
</protein>
<keyword evidence="2" id="KW-0645">Protease</keyword>
<dbReference type="GO" id="GO:0006508">
    <property type="term" value="P:proteolysis"/>
    <property type="evidence" value="ECO:0007669"/>
    <property type="project" value="UniProtKB-KW"/>
</dbReference>
<dbReference type="Gene3D" id="3.10.350.10">
    <property type="entry name" value="LysM domain"/>
    <property type="match status" value="2"/>
</dbReference>
<sequence>MKIVSKTLAVSLCSAIMLGVVGVPGALAESNKKTSSSSSATATTGLTYVVAKNDSLTGIASKAKVNFNDLLAVNGFKATSVILPGQVIVLPDAALVVASSNIAPAVVALSVASGSTYTVAKNDSLSGIASKAKVTFAAFLAVNGFTKTSVILPGQIVKLPEGANVAVTSSTPAAPSRLQVVLDFAKGQVGKPYAFGMAGPTSFDCSGLTMAAYSQIKVSLPHQSLAQSKLGSAVDWRLTGVQAGDLVFTFSTKNQAQISHVGIAISATQWIEAPYTGGLVRISTLPSVDRIQAVRRVL</sequence>
<proteinExistence type="inferred from homology"/>
<dbReference type="Pfam" id="PF01476">
    <property type="entry name" value="LysM"/>
    <property type="match status" value="2"/>
</dbReference>
<dbReference type="AlphaFoldDB" id="A0A6J6X0Y5"/>
<dbReference type="PANTHER" id="PTHR47359:SF3">
    <property type="entry name" value="NLP_P60 DOMAIN-CONTAINING PROTEIN-RELATED"/>
    <property type="match status" value="1"/>
</dbReference>
<dbReference type="EMBL" id="CAEZYH010000131">
    <property type="protein sequence ID" value="CAB4733494.1"/>
    <property type="molecule type" value="Genomic_DNA"/>
</dbReference>
<organism evidence="10">
    <name type="scientific">freshwater metagenome</name>
    <dbReference type="NCBI Taxonomy" id="449393"/>
    <lineage>
        <taxon>unclassified sequences</taxon>
        <taxon>metagenomes</taxon>
        <taxon>ecological metagenomes</taxon>
    </lineage>
</organism>
<evidence type="ECO:0000313" key="12">
    <source>
        <dbReference type="EMBL" id="CAB4872960.1"/>
    </source>
</evidence>
<keyword evidence="6" id="KW-0788">Thiol protease</keyword>
<dbReference type="SUPFAM" id="SSF54001">
    <property type="entry name" value="Cysteine proteinases"/>
    <property type="match status" value="1"/>
</dbReference>
<name>A0A6J6X0Y5_9ZZZZ</name>
<dbReference type="SMART" id="SM00257">
    <property type="entry name" value="LysM"/>
    <property type="match status" value="2"/>
</dbReference>
<dbReference type="GO" id="GO:0008234">
    <property type="term" value="F:cysteine-type peptidase activity"/>
    <property type="evidence" value="ECO:0007669"/>
    <property type="project" value="UniProtKB-KW"/>
</dbReference>
<evidence type="ECO:0000256" key="5">
    <source>
        <dbReference type="ARBA" id="ARBA00022801"/>
    </source>
</evidence>
<dbReference type="Pfam" id="PF00877">
    <property type="entry name" value="NLPC_P60"/>
    <property type="match status" value="1"/>
</dbReference>
<evidence type="ECO:0000259" key="8">
    <source>
        <dbReference type="PROSITE" id="PS51935"/>
    </source>
</evidence>
<accession>A0A6J6X0Y5</accession>
<keyword evidence="4" id="KW-0677">Repeat</keyword>
<evidence type="ECO:0000313" key="13">
    <source>
        <dbReference type="EMBL" id="CAB4911868.1"/>
    </source>
</evidence>
<dbReference type="InterPro" id="IPR036779">
    <property type="entry name" value="LysM_dom_sf"/>
</dbReference>
<comment type="similarity">
    <text evidence="1">Belongs to the peptidase C40 family.</text>
</comment>
<dbReference type="Gene3D" id="3.90.1720.10">
    <property type="entry name" value="endopeptidase domain like (from Nostoc punctiforme)"/>
    <property type="match status" value="1"/>
</dbReference>
<dbReference type="EMBL" id="CAFAAL010000031">
    <property type="protein sequence ID" value="CAB4798751.1"/>
    <property type="molecule type" value="Genomic_DNA"/>
</dbReference>
<dbReference type="EMBL" id="CAEZZP010000197">
    <property type="protein sequence ID" value="CAB4789034.1"/>
    <property type="molecule type" value="Genomic_DNA"/>
</dbReference>
<dbReference type="PANTHER" id="PTHR47359">
    <property type="entry name" value="PEPTIDOGLYCAN DL-ENDOPEPTIDASE CWLO"/>
    <property type="match status" value="1"/>
</dbReference>
<dbReference type="PROSITE" id="PS51935">
    <property type="entry name" value="NLPC_P60"/>
    <property type="match status" value="1"/>
</dbReference>
<dbReference type="SUPFAM" id="SSF54106">
    <property type="entry name" value="LysM domain"/>
    <property type="match status" value="2"/>
</dbReference>
<dbReference type="EMBL" id="CAFBLJ010000054">
    <property type="protein sequence ID" value="CAB4872960.1"/>
    <property type="molecule type" value="Genomic_DNA"/>
</dbReference>
<evidence type="ECO:0000313" key="10">
    <source>
        <dbReference type="EMBL" id="CAB4789034.1"/>
    </source>
</evidence>
<evidence type="ECO:0000313" key="9">
    <source>
        <dbReference type="EMBL" id="CAB4733494.1"/>
    </source>
</evidence>
<keyword evidence="3" id="KW-0732">Signal</keyword>